<dbReference type="EMBL" id="JAGGJC010000004">
    <property type="protein sequence ID" value="MDN7130263.1"/>
    <property type="molecule type" value="Genomic_DNA"/>
</dbReference>
<evidence type="ECO:0000313" key="16">
    <source>
        <dbReference type="Proteomes" id="UP001169491"/>
    </source>
</evidence>
<comment type="subcellular location">
    <subcellularLocation>
        <location evidence="1 10">Periplasm</location>
    </subcellularLocation>
</comment>
<dbReference type="PRINTS" id="PR00946">
    <property type="entry name" value="HGSCAVENGER"/>
</dbReference>
<gene>
    <name evidence="10 14" type="primary">merP</name>
    <name evidence="14" type="ORF">J6I90_11475</name>
    <name evidence="15" type="ORF">J6I92_10290</name>
</gene>
<dbReference type="GO" id="GO:0045340">
    <property type="term" value="F:mercury ion binding"/>
    <property type="evidence" value="ECO:0007669"/>
    <property type="project" value="UniProtKB-UniRule"/>
</dbReference>
<keyword evidence="4 10" id="KW-0475">Mercuric resistance</keyword>
<dbReference type="InterPro" id="IPR017969">
    <property type="entry name" value="Heavy-metal-associated_CS"/>
</dbReference>
<keyword evidence="7 10" id="KW-0574">Periplasm</keyword>
<dbReference type="Gene3D" id="3.30.70.100">
    <property type="match status" value="1"/>
</dbReference>
<evidence type="ECO:0000256" key="4">
    <source>
        <dbReference type="ARBA" id="ARBA00022466"/>
    </source>
</evidence>
<organism evidence="14 17">
    <name type="scientific">Pseudidiomarina terrestris</name>
    <dbReference type="NCBI Taxonomy" id="2820060"/>
    <lineage>
        <taxon>Bacteria</taxon>
        <taxon>Pseudomonadati</taxon>
        <taxon>Pseudomonadota</taxon>
        <taxon>Gammaproteobacteria</taxon>
        <taxon>Alteromonadales</taxon>
        <taxon>Idiomarinaceae</taxon>
        <taxon>Pseudidiomarina</taxon>
    </lineage>
</organism>
<comment type="caution">
    <text evidence="14">The sequence shown here is derived from an EMBL/GenBank/DDBJ whole genome shotgun (WGS) entry which is preliminary data.</text>
</comment>
<comment type="similarity">
    <text evidence="2">Belongs to the MerP family.</text>
</comment>
<dbReference type="AlphaFoldDB" id="A0AAW7R2R9"/>
<evidence type="ECO:0000256" key="10">
    <source>
        <dbReference type="RuleBase" id="RU361212"/>
    </source>
</evidence>
<dbReference type="Pfam" id="PF00403">
    <property type="entry name" value="HMA"/>
    <property type="match status" value="1"/>
</dbReference>
<evidence type="ECO:0000256" key="1">
    <source>
        <dbReference type="ARBA" id="ARBA00004418"/>
    </source>
</evidence>
<feature type="domain" description="HMA" evidence="13">
    <location>
        <begin position="23"/>
        <end position="89"/>
    </location>
</feature>
<name>A0AAW7R2R9_9GAMM</name>
<dbReference type="RefSeq" id="WP_301721081.1">
    <property type="nucleotide sequence ID" value="NZ_JAGGJB010000006.1"/>
</dbReference>
<evidence type="ECO:0000256" key="5">
    <source>
        <dbReference type="ARBA" id="ARBA00022723"/>
    </source>
</evidence>
<feature type="region of interest" description="Disordered" evidence="11">
    <location>
        <begin position="87"/>
        <end position="106"/>
    </location>
</feature>
<dbReference type="GO" id="GO:0042597">
    <property type="term" value="C:periplasmic space"/>
    <property type="evidence" value="ECO:0007669"/>
    <property type="project" value="UniProtKB-SubCell"/>
</dbReference>
<dbReference type="PROSITE" id="PS50846">
    <property type="entry name" value="HMA_2"/>
    <property type="match status" value="1"/>
</dbReference>
<dbReference type="Proteomes" id="UP001169491">
    <property type="component" value="Unassembled WGS sequence"/>
</dbReference>
<dbReference type="NCBIfam" id="TIGR02052">
    <property type="entry name" value="MerP"/>
    <property type="match status" value="1"/>
</dbReference>
<evidence type="ECO:0000313" key="15">
    <source>
        <dbReference type="EMBL" id="MDN7130263.1"/>
    </source>
</evidence>
<accession>A0AAW7R2R9</accession>
<evidence type="ECO:0000256" key="11">
    <source>
        <dbReference type="SAM" id="MobiDB-lite"/>
    </source>
</evidence>
<comment type="subunit">
    <text evidence="3">Monomer.</text>
</comment>
<evidence type="ECO:0000313" key="17">
    <source>
        <dbReference type="Proteomes" id="UP001169492"/>
    </source>
</evidence>
<evidence type="ECO:0000256" key="9">
    <source>
        <dbReference type="ARBA" id="ARBA00045344"/>
    </source>
</evidence>
<evidence type="ECO:0000256" key="2">
    <source>
        <dbReference type="ARBA" id="ARBA00005938"/>
    </source>
</evidence>
<feature type="signal peptide" evidence="12">
    <location>
        <begin position="1"/>
        <end position="20"/>
    </location>
</feature>
<evidence type="ECO:0000256" key="7">
    <source>
        <dbReference type="ARBA" id="ARBA00022764"/>
    </source>
</evidence>
<keyword evidence="6 12" id="KW-0732">Signal</keyword>
<evidence type="ECO:0000256" key="8">
    <source>
        <dbReference type="ARBA" id="ARBA00022914"/>
    </source>
</evidence>
<evidence type="ECO:0000259" key="13">
    <source>
        <dbReference type="PROSITE" id="PS50846"/>
    </source>
</evidence>
<protein>
    <recommendedName>
        <fullName evidence="10">Periplasmic mercury ion-binding protein</fullName>
    </recommendedName>
</protein>
<dbReference type="GO" id="GO:0015097">
    <property type="term" value="F:mercury ion transmembrane transporter activity"/>
    <property type="evidence" value="ECO:0007669"/>
    <property type="project" value="UniProtKB-UniRule"/>
</dbReference>
<evidence type="ECO:0000256" key="6">
    <source>
        <dbReference type="ARBA" id="ARBA00022729"/>
    </source>
</evidence>
<dbReference type="InterPro" id="IPR001802">
    <property type="entry name" value="MerP/CopZ"/>
</dbReference>
<dbReference type="InterPro" id="IPR036163">
    <property type="entry name" value="HMA_dom_sf"/>
</dbReference>
<keyword evidence="8 10" id="KW-0476">Mercury</keyword>
<keyword evidence="5 10" id="KW-0479">Metal-binding</keyword>
<comment type="function">
    <text evidence="9 10">Involved in mercury resistance. Acts as a mercury scavenger that specifically binds to a mercuric ion in the periplasm and probably passes it to the cytoplasmic mercuric reductase MerA via the mercuric transport protein MerT.</text>
</comment>
<evidence type="ECO:0000256" key="3">
    <source>
        <dbReference type="ARBA" id="ARBA00011245"/>
    </source>
</evidence>
<dbReference type="CDD" id="cd00371">
    <property type="entry name" value="HMA"/>
    <property type="match status" value="1"/>
</dbReference>
<dbReference type="PROSITE" id="PS01047">
    <property type="entry name" value="HMA_1"/>
    <property type="match status" value="1"/>
</dbReference>
<evidence type="ECO:0000313" key="14">
    <source>
        <dbReference type="EMBL" id="MDN7125505.1"/>
    </source>
</evidence>
<keyword evidence="16" id="KW-1185">Reference proteome</keyword>
<proteinExistence type="inferred from homology"/>
<reference evidence="16 17" key="1">
    <citation type="submission" date="2021-03" db="EMBL/GenBank/DDBJ databases">
        <title>Pseudidiomarina terrestris, a new bacterium isolated from saline soil.</title>
        <authorList>
            <person name="Galisteo C."/>
            <person name="De La Haba R."/>
            <person name="Sanchez-Porro C."/>
            <person name="Ventosa A."/>
        </authorList>
    </citation>
    <scope>NUCLEOTIDE SEQUENCE [LARGE SCALE GENOMIC DNA]</scope>
    <source>
        <strain evidence="14 17">1APP75-32.1</strain>
        <strain evidence="16">1APR75-15</strain>
        <strain evidence="15">1ASR75-15</strain>
    </source>
</reference>
<dbReference type="InterPro" id="IPR006121">
    <property type="entry name" value="HMA_dom"/>
</dbReference>
<dbReference type="InterPro" id="IPR011795">
    <property type="entry name" value="MerP"/>
</dbReference>
<dbReference type="Proteomes" id="UP001169492">
    <property type="component" value="Unassembled WGS sequence"/>
</dbReference>
<dbReference type="EMBL" id="JAGGJB010000006">
    <property type="protein sequence ID" value="MDN7125505.1"/>
    <property type="molecule type" value="Genomic_DNA"/>
</dbReference>
<sequence>MKLKLFSALFLASISMSAAATMRTVDLSVPDMNCAACPITVKLALTQVAGVSEVSVDYPNRRAMVTYEDTLVSVDALIKATTNAGYPSELISRPTQGKSGGSPDAR</sequence>
<feature type="chain" id="PRO_5043622506" description="Periplasmic mercury ion-binding protein" evidence="12">
    <location>
        <begin position="21"/>
        <end position="106"/>
    </location>
</feature>
<evidence type="ECO:0000256" key="12">
    <source>
        <dbReference type="SAM" id="SignalP"/>
    </source>
</evidence>
<dbReference type="SUPFAM" id="SSF55008">
    <property type="entry name" value="HMA, heavy metal-associated domain"/>
    <property type="match status" value="1"/>
</dbReference>